<keyword evidence="4 7" id="KW-0812">Transmembrane</keyword>
<keyword evidence="10" id="KW-1185">Reference proteome</keyword>
<dbReference type="PANTHER" id="PTHR43124">
    <property type="entry name" value="PURINE EFFLUX PUMP PBUE"/>
    <property type="match status" value="1"/>
</dbReference>
<dbReference type="Gene3D" id="1.20.1250.20">
    <property type="entry name" value="MFS general substrate transporter like domains"/>
    <property type="match status" value="1"/>
</dbReference>
<dbReference type="SUPFAM" id="SSF103473">
    <property type="entry name" value="MFS general substrate transporter"/>
    <property type="match status" value="1"/>
</dbReference>
<evidence type="ECO:0000313" key="10">
    <source>
        <dbReference type="Proteomes" id="UP000608071"/>
    </source>
</evidence>
<dbReference type="InterPro" id="IPR050189">
    <property type="entry name" value="MFS_Efflux_Transporters"/>
</dbReference>
<evidence type="ECO:0000256" key="4">
    <source>
        <dbReference type="ARBA" id="ARBA00022692"/>
    </source>
</evidence>
<evidence type="ECO:0000256" key="3">
    <source>
        <dbReference type="ARBA" id="ARBA00022475"/>
    </source>
</evidence>
<accession>A0ABR8T4X3</accession>
<dbReference type="PANTHER" id="PTHR43124:SF3">
    <property type="entry name" value="CHLORAMPHENICOL EFFLUX PUMP RV0191"/>
    <property type="match status" value="1"/>
</dbReference>
<evidence type="ECO:0000256" key="1">
    <source>
        <dbReference type="ARBA" id="ARBA00004651"/>
    </source>
</evidence>
<organism evidence="9 10">
    <name type="scientific">Paenibacillus gallinarum</name>
    <dbReference type="NCBI Taxonomy" id="2762232"/>
    <lineage>
        <taxon>Bacteria</taxon>
        <taxon>Bacillati</taxon>
        <taxon>Bacillota</taxon>
        <taxon>Bacilli</taxon>
        <taxon>Bacillales</taxon>
        <taxon>Paenibacillaceae</taxon>
        <taxon>Paenibacillus</taxon>
    </lineage>
</organism>
<keyword evidence="6 7" id="KW-0472">Membrane</keyword>
<comment type="caution">
    <text evidence="9">The sequence shown here is derived from an EMBL/GenBank/DDBJ whole genome shotgun (WGS) entry which is preliminary data.</text>
</comment>
<dbReference type="EMBL" id="JACSQL010000016">
    <property type="protein sequence ID" value="MBD7970824.1"/>
    <property type="molecule type" value="Genomic_DNA"/>
</dbReference>
<evidence type="ECO:0000313" key="9">
    <source>
        <dbReference type="EMBL" id="MBD7970824.1"/>
    </source>
</evidence>
<feature type="transmembrane region" description="Helical" evidence="7">
    <location>
        <begin position="303"/>
        <end position="325"/>
    </location>
</feature>
<feature type="transmembrane region" description="Helical" evidence="7">
    <location>
        <begin position="80"/>
        <end position="103"/>
    </location>
</feature>
<dbReference type="RefSeq" id="WP_191804281.1">
    <property type="nucleotide sequence ID" value="NZ_JACSQL010000016.1"/>
</dbReference>
<keyword evidence="3" id="KW-1003">Cell membrane</keyword>
<evidence type="ECO:0000256" key="6">
    <source>
        <dbReference type="ARBA" id="ARBA00023136"/>
    </source>
</evidence>
<protein>
    <submittedName>
        <fullName evidence="9">MFS transporter</fullName>
    </submittedName>
</protein>
<name>A0ABR8T4X3_9BACL</name>
<evidence type="ECO:0000256" key="7">
    <source>
        <dbReference type="SAM" id="Phobius"/>
    </source>
</evidence>
<sequence>MILTKEQWKIAITVLIMGSFISMDKNMISMTVLALGDQFHWLPNQTGIILSVYYIGFTLITIPGGWLVDRFGYRKFILSSLFVLILFTIFFSLSSSLIALALMRMGVGLGHASYTTGTPKIISTNFDGEHHASIQSKALATAGVGGVLAFTIGTQIINSNWRVAYWLITVFYIALWLMMFIFVKEKEQSPKRTKSKKSVSLFDAWKEKNVLYIALGMLFTNLVATGVISWLPSVLKANFHMMDNTKIGYLLTSNSILMAVATMAAGILINKYFKQKEKTFITLSSLAAAACLIGFIYSTHFVITVLLLYAISILLMFAFTAYMVLPYRLVSNQIIGSSFSVINIGAFMGGIIAPIIIGNLVTESGGSFVTAYIVMSICLVAASIVPFCINLKQTVNSLAEPYK</sequence>
<feature type="transmembrane region" description="Helical" evidence="7">
    <location>
        <begin position="210"/>
        <end position="235"/>
    </location>
</feature>
<keyword evidence="5 7" id="KW-1133">Transmembrane helix</keyword>
<gene>
    <name evidence="9" type="ORF">H9647_22425</name>
</gene>
<reference evidence="9 10" key="1">
    <citation type="submission" date="2020-08" db="EMBL/GenBank/DDBJ databases">
        <title>A Genomic Blueprint of the Chicken Gut Microbiome.</title>
        <authorList>
            <person name="Gilroy R."/>
            <person name="Ravi A."/>
            <person name="Getino M."/>
            <person name="Pursley I."/>
            <person name="Horton D.L."/>
            <person name="Alikhan N.-F."/>
            <person name="Baker D."/>
            <person name="Gharbi K."/>
            <person name="Hall N."/>
            <person name="Watson M."/>
            <person name="Adriaenssens E.M."/>
            <person name="Foster-Nyarko E."/>
            <person name="Jarju S."/>
            <person name="Secka A."/>
            <person name="Antonio M."/>
            <person name="Oren A."/>
            <person name="Chaudhuri R."/>
            <person name="La Ragione R.M."/>
            <person name="Hildebrand F."/>
            <person name="Pallen M.J."/>
        </authorList>
    </citation>
    <scope>NUCLEOTIDE SEQUENCE [LARGE SCALE GENOMIC DNA]</scope>
    <source>
        <strain evidence="9 10">Sa2BVA9</strain>
    </source>
</reference>
<feature type="transmembrane region" description="Helical" evidence="7">
    <location>
        <begin position="12"/>
        <end position="35"/>
    </location>
</feature>
<feature type="transmembrane region" description="Helical" evidence="7">
    <location>
        <begin position="337"/>
        <end position="357"/>
    </location>
</feature>
<evidence type="ECO:0000256" key="2">
    <source>
        <dbReference type="ARBA" id="ARBA00022448"/>
    </source>
</evidence>
<proteinExistence type="predicted"/>
<feature type="transmembrane region" description="Helical" evidence="7">
    <location>
        <begin position="280"/>
        <end position="297"/>
    </location>
</feature>
<comment type="subcellular location">
    <subcellularLocation>
        <location evidence="1">Cell membrane</location>
        <topology evidence="1">Multi-pass membrane protein</topology>
    </subcellularLocation>
</comment>
<dbReference type="Pfam" id="PF07690">
    <property type="entry name" value="MFS_1"/>
    <property type="match status" value="1"/>
</dbReference>
<evidence type="ECO:0000259" key="8">
    <source>
        <dbReference type="PROSITE" id="PS50850"/>
    </source>
</evidence>
<feature type="domain" description="Major facilitator superfamily (MFS) profile" evidence="8">
    <location>
        <begin position="10"/>
        <end position="394"/>
    </location>
</feature>
<dbReference type="InterPro" id="IPR011701">
    <property type="entry name" value="MFS"/>
</dbReference>
<feature type="transmembrane region" description="Helical" evidence="7">
    <location>
        <begin position="369"/>
        <end position="389"/>
    </location>
</feature>
<dbReference type="InterPro" id="IPR020846">
    <property type="entry name" value="MFS_dom"/>
</dbReference>
<evidence type="ECO:0000256" key="5">
    <source>
        <dbReference type="ARBA" id="ARBA00022989"/>
    </source>
</evidence>
<feature type="transmembrane region" description="Helical" evidence="7">
    <location>
        <begin position="163"/>
        <end position="183"/>
    </location>
</feature>
<dbReference type="PROSITE" id="PS50850">
    <property type="entry name" value="MFS"/>
    <property type="match status" value="1"/>
</dbReference>
<keyword evidence="2" id="KW-0813">Transport</keyword>
<dbReference type="Proteomes" id="UP000608071">
    <property type="component" value="Unassembled WGS sequence"/>
</dbReference>
<feature type="transmembrane region" description="Helical" evidence="7">
    <location>
        <begin position="47"/>
        <end position="68"/>
    </location>
</feature>
<dbReference type="InterPro" id="IPR036259">
    <property type="entry name" value="MFS_trans_sf"/>
</dbReference>
<feature type="transmembrane region" description="Helical" evidence="7">
    <location>
        <begin position="247"/>
        <end position="268"/>
    </location>
</feature>